<reference evidence="1 2" key="1">
    <citation type="journal article" date="2014" name="Genome Announc.">
        <title>Complete Genome Sequence of the Novel Giant Pseudomonas Phage PaBG.</title>
        <authorList>
            <person name="Sykilinda N.N."/>
            <person name="Bondar A.A."/>
            <person name="Gorshkova A.S."/>
            <person name="Kurochkina L.P."/>
            <person name="Kulikov E.E."/>
            <person name="Shneider M.M."/>
            <person name="Kadykov V.A."/>
            <person name="Solovjeva N.V."/>
            <person name="Kabilov M.R."/>
            <person name="Mesyanzhinov V.V."/>
            <person name="Vlassov V.V."/>
            <person name="Drukker V.V."/>
            <person name="Miroshnikov K.A."/>
        </authorList>
    </citation>
    <scope>NUCLEOTIDE SEQUENCE [LARGE SCALE GENOMIC DNA]</scope>
</reference>
<dbReference type="EMBL" id="KF147891">
    <property type="protein sequence ID" value="AGS81890.1"/>
    <property type="molecule type" value="Genomic_DNA"/>
</dbReference>
<organism evidence="1 2">
    <name type="scientific">Pseudomonas phage PaBG</name>
    <dbReference type="NCBI Taxonomy" id="1335230"/>
    <lineage>
        <taxon>Viruses</taxon>
        <taxon>Duplodnaviria</taxon>
        <taxon>Heunggongvirae</taxon>
        <taxon>Uroviricota</taxon>
        <taxon>Caudoviricetes</taxon>
        <taxon>Baikalvirus</taxon>
        <taxon>Baikalvirus PaBG</taxon>
    </lineage>
</organism>
<dbReference type="RefSeq" id="YP_008433337.1">
    <property type="nucleotide sequence ID" value="NC_022096.1"/>
</dbReference>
<dbReference type="Proteomes" id="UP000015545">
    <property type="component" value="Segment"/>
</dbReference>
<name>S5VZD5_9CAUD</name>
<dbReference type="GeneID" id="16574692"/>
<sequence>MHSQYKRMVERAAKAVGLPIVWKPDPLQPGIPNSGRWMATYIDPMSVDRSIRLTLEFDPANNIQQAMMLLAAKRYDLKVNPCSVEVIGMRFGLGGGEFTVKVDTSGYYTEMHAICMAITAAVADQEPIRSVELRRALENPYEQH</sequence>
<accession>S5VZD5</accession>
<evidence type="ECO:0000313" key="2">
    <source>
        <dbReference type="Proteomes" id="UP000015545"/>
    </source>
</evidence>
<protein>
    <submittedName>
        <fullName evidence="1">Uncharacterized protein</fullName>
    </submittedName>
</protein>
<proteinExistence type="predicted"/>
<evidence type="ECO:0000313" key="1">
    <source>
        <dbReference type="EMBL" id="AGS81890.1"/>
    </source>
</evidence>
<keyword evidence="2" id="KW-1185">Reference proteome</keyword>
<gene>
    <name evidence="1" type="ORF">PaBG_00006</name>
</gene>
<dbReference type="KEGG" id="vg:16574692"/>